<dbReference type="Proteomes" id="UP000237438">
    <property type="component" value="Unassembled WGS sequence"/>
</dbReference>
<evidence type="ECO:0000256" key="1">
    <source>
        <dbReference type="SAM" id="MobiDB-lite"/>
    </source>
</evidence>
<organism evidence="2 3">
    <name type="scientific">Erysiphe pulchra</name>
    <dbReference type="NCBI Taxonomy" id="225359"/>
    <lineage>
        <taxon>Eukaryota</taxon>
        <taxon>Fungi</taxon>
        <taxon>Dikarya</taxon>
        <taxon>Ascomycota</taxon>
        <taxon>Pezizomycotina</taxon>
        <taxon>Leotiomycetes</taxon>
        <taxon>Erysiphales</taxon>
        <taxon>Erysiphaceae</taxon>
        <taxon>Erysiphe</taxon>
    </lineage>
</organism>
<reference evidence="2 3" key="1">
    <citation type="submission" date="2017-10" db="EMBL/GenBank/DDBJ databases">
        <title>Development of genomic resources for the powdery mildew, Erysiphe pulchra.</title>
        <authorList>
            <person name="Wadl P.A."/>
            <person name="Mack B.M."/>
            <person name="Moore G."/>
            <person name="Beltz S.B."/>
        </authorList>
    </citation>
    <scope>NUCLEOTIDE SEQUENCE [LARGE SCALE GENOMIC DNA]</scope>
    <source>
        <strain evidence="2">Cflorida</strain>
    </source>
</reference>
<feature type="region of interest" description="Disordered" evidence="1">
    <location>
        <begin position="204"/>
        <end position="233"/>
    </location>
</feature>
<evidence type="ECO:0000313" key="2">
    <source>
        <dbReference type="EMBL" id="POS84059.1"/>
    </source>
</evidence>
<proteinExistence type="predicted"/>
<gene>
    <name evidence="2" type="ORF">EPUL_004907</name>
</gene>
<keyword evidence="3" id="KW-1185">Reference proteome</keyword>
<dbReference type="EMBL" id="PEDP01001200">
    <property type="protein sequence ID" value="POS84059.1"/>
    <property type="molecule type" value="Genomic_DNA"/>
</dbReference>
<accession>A0A2S4PPV7</accession>
<comment type="caution">
    <text evidence="2">The sequence shown here is derived from an EMBL/GenBank/DDBJ whole genome shotgun (WGS) entry which is preliminary data.</text>
</comment>
<protein>
    <submittedName>
        <fullName evidence="2">Uncharacterized protein</fullName>
    </submittedName>
</protein>
<feature type="compositionally biased region" description="Acidic residues" evidence="1">
    <location>
        <begin position="223"/>
        <end position="233"/>
    </location>
</feature>
<feature type="compositionally biased region" description="Basic and acidic residues" evidence="1">
    <location>
        <begin position="17"/>
        <end position="35"/>
    </location>
</feature>
<name>A0A2S4PPV7_9PEZI</name>
<dbReference type="AlphaFoldDB" id="A0A2S4PPV7"/>
<feature type="region of interest" description="Disordered" evidence="1">
    <location>
        <begin position="17"/>
        <end position="63"/>
    </location>
</feature>
<sequence length="233" mass="25918">MPINVIKSPSLCQHRDLRSTSVPYKREKDHSEKWSHLGRLGSSSNLPRCSGGETGESKTEDIHIKSLSSKPWNASVKNNKMAKVGWSASKLNGRPNTRNGIDIDDTDSFVPKLPHSLPQQTSCYDDQEHNTVPPATVELESPDPLYSFDIKGPSPGINGRSVELEKLVEMAEKKWEGKMTDKIVEGEYEVLDVEGENITLTKKGKKNMKLKSRPPQIHGPSEAVDEDDGFELI</sequence>
<dbReference type="OrthoDB" id="5153521at2759"/>
<evidence type="ECO:0000313" key="3">
    <source>
        <dbReference type="Proteomes" id="UP000237438"/>
    </source>
</evidence>